<evidence type="ECO:0000313" key="2">
    <source>
        <dbReference type="Proteomes" id="UP000675881"/>
    </source>
</evidence>
<gene>
    <name evidence="1" type="ORF">LSAA_14979</name>
</gene>
<dbReference type="Proteomes" id="UP000675881">
    <property type="component" value="Chromosome 9"/>
</dbReference>
<accession>A0A7R8HFI5</accession>
<protein>
    <submittedName>
        <fullName evidence="1">(salmon louse) hypothetical protein</fullName>
    </submittedName>
</protein>
<dbReference type="EMBL" id="HG994588">
    <property type="protein sequence ID" value="CAF3045186.1"/>
    <property type="molecule type" value="Genomic_DNA"/>
</dbReference>
<organism evidence="1 2">
    <name type="scientific">Lepeophtheirus salmonis</name>
    <name type="common">Salmon louse</name>
    <name type="synonym">Caligus salmonis</name>
    <dbReference type="NCBI Taxonomy" id="72036"/>
    <lineage>
        <taxon>Eukaryota</taxon>
        <taxon>Metazoa</taxon>
        <taxon>Ecdysozoa</taxon>
        <taxon>Arthropoda</taxon>
        <taxon>Crustacea</taxon>
        <taxon>Multicrustacea</taxon>
        <taxon>Hexanauplia</taxon>
        <taxon>Copepoda</taxon>
        <taxon>Siphonostomatoida</taxon>
        <taxon>Caligidae</taxon>
        <taxon>Lepeophtheirus</taxon>
    </lineage>
</organism>
<name>A0A7R8HFI5_LEPSM</name>
<keyword evidence="2" id="KW-1185">Reference proteome</keyword>
<reference evidence="1" key="1">
    <citation type="submission" date="2021-02" db="EMBL/GenBank/DDBJ databases">
        <authorList>
            <person name="Bekaert M."/>
        </authorList>
    </citation>
    <scope>NUCLEOTIDE SEQUENCE</scope>
    <source>
        <strain evidence="1">IoA-00</strain>
    </source>
</reference>
<evidence type="ECO:0000313" key="1">
    <source>
        <dbReference type="EMBL" id="CAF3045186.1"/>
    </source>
</evidence>
<proteinExistence type="predicted"/>
<dbReference type="AlphaFoldDB" id="A0A7R8HFI5"/>
<sequence length="122" mass="13837">MINVELKDAINIGEVLVVVKDDFVIRTAEGKIKRTKRKCERFKVPTKGKGWRHFQEVAVSANEYCFQDGRLKGISNGKFMIKVHSRLGAATRWRGNFTQTTKNPFRGNITFVAKSFGNSVCL</sequence>